<dbReference type="AlphaFoldDB" id="A0A2R6S6Q3"/>
<evidence type="ECO:0000313" key="3">
    <source>
        <dbReference type="Proteomes" id="UP000186601"/>
    </source>
</evidence>
<dbReference type="PANTHER" id="PTHR42100:SF1">
    <property type="entry name" value="OXIDOREDUCTASE 178 KDA SUBUNIT, PUTATIVE (AFU_ORTHOLOGUE AFUA_8G04320)-RELATED"/>
    <property type="match status" value="1"/>
</dbReference>
<feature type="compositionally biased region" description="Basic and acidic residues" evidence="1">
    <location>
        <begin position="27"/>
        <end position="40"/>
    </location>
</feature>
<dbReference type="GO" id="GO:0005739">
    <property type="term" value="C:mitochondrion"/>
    <property type="evidence" value="ECO:0007669"/>
    <property type="project" value="InterPro"/>
</dbReference>
<proteinExistence type="predicted"/>
<accession>A0A2R6S6Q3</accession>
<reference evidence="2 3" key="1">
    <citation type="submission" date="2018-02" db="EMBL/GenBank/DDBJ databases">
        <title>Genome sequence of the basidiomycete white-rot fungus Phlebia centrifuga.</title>
        <authorList>
            <person name="Granchi Z."/>
            <person name="Peng M."/>
            <person name="de Vries R.P."/>
            <person name="Hilden K."/>
            <person name="Makela M.R."/>
            <person name="Grigoriev I."/>
            <person name="Riley R."/>
        </authorList>
    </citation>
    <scope>NUCLEOTIDE SEQUENCE [LARGE SCALE GENOMIC DNA]</scope>
    <source>
        <strain evidence="2 3">FBCC195</strain>
    </source>
</reference>
<dbReference type="PANTHER" id="PTHR42100">
    <property type="entry name" value="OXIDOREDUCTASE 178 KDA SUBUNIT, PUTATIVE (AFU_ORTHOLOGUE AFUA_8G04320)-RELATED"/>
    <property type="match status" value="1"/>
</dbReference>
<dbReference type="Proteomes" id="UP000186601">
    <property type="component" value="Unassembled WGS sequence"/>
</dbReference>
<keyword evidence="3" id="KW-1185">Reference proteome</keyword>
<dbReference type="InterPro" id="IPR034444">
    <property type="entry name" value="Nuo17.8"/>
</dbReference>
<protein>
    <submittedName>
        <fullName evidence="2">Uncharacterized protein</fullName>
    </submittedName>
</protein>
<comment type="caution">
    <text evidence="2">The sequence shown here is derived from an EMBL/GenBank/DDBJ whole genome shotgun (WGS) entry which is preliminary data.</text>
</comment>
<evidence type="ECO:0000313" key="2">
    <source>
        <dbReference type="EMBL" id="PSS37879.1"/>
    </source>
</evidence>
<dbReference type="EMBL" id="MLYV02000029">
    <property type="protein sequence ID" value="PSS37879.1"/>
    <property type="molecule type" value="Genomic_DNA"/>
</dbReference>
<evidence type="ECO:0000256" key="1">
    <source>
        <dbReference type="SAM" id="MobiDB-lite"/>
    </source>
</evidence>
<feature type="region of interest" description="Disordered" evidence="1">
    <location>
        <begin position="15"/>
        <end position="40"/>
    </location>
</feature>
<dbReference type="STRING" id="98765.A0A2R6S6Q3"/>
<gene>
    <name evidence="2" type="ORF">PHLCEN_2v347</name>
</gene>
<name>A0A2R6S6Q3_9APHY</name>
<sequence>MSLLRTALLRPQRAPFSTVPRRLASSEAHDEHHDDHHHVEDTTVYPKEDFSSSIWRNAIVFGLVGAALYKYAPSSEDPILTRFISHYSTPKTVWEDLNVKHLLQTVENQIDTLVIADARRPPVHRYRYPQYV</sequence>
<dbReference type="OrthoDB" id="2120038at2759"/>
<organism evidence="2 3">
    <name type="scientific">Hermanssonia centrifuga</name>
    <dbReference type="NCBI Taxonomy" id="98765"/>
    <lineage>
        <taxon>Eukaryota</taxon>
        <taxon>Fungi</taxon>
        <taxon>Dikarya</taxon>
        <taxon>Basidiomycota</taxon>
        <taxon>Agaricomycotina</taxon>
        <taxon>Agaricomycetes</taxon>
        <taxon>Polyporales</taxon>
        <taxon>Meruliaceae</taxon>
        <taxon>Hermanssonia</taxon>
    </lineage>
</organism>